<comment type="caution">
    <text evidence="1">The sequence shown here is derived from an EMBL/GenBank/DDBJ whole genome shotgun (WGS) entry which is preliminary data.</text>
</comment>
<dbReference type="InParanoid" id="A0A0V1BHR0"/>
<sequence length="80" mass="9302">MRYNINTHEHSLMPSDTFMRFSIFVDVKMVVEYEILSFSHGGCCGGKKIKKLLTPSNNCTHNIVDILSLKRKWNVHQKAY</sequence>
<gene>
    <name evidence="1" type="ORF">T01_13058</name>
</gene>
<dbReference type="AlphaFoldDB" id="A0A0V1BHR0"/>
<organism evidence="1 2">
    <name type="scientific">Trichinella spiralis</name>
    <name type="common">Trichina worm</name>
    <dbReference type="NCBI Taxonomy" id="6334"/>
    <lineage>
        <taxon>Eukaryota</taxon>
        <taxon>Metazoa</taxon>
        <taxon>Ecdysozoa</taxon>
        <taxon>Nematoda</taxon>
        <taxon>Enoplea</taxon>
        <taxon>Dorylaimia</taxon>
        <taxon>Trichinellida</taxon>
        <taxon>Trichinellidae</taxon>
        <taxon>Trichinella</taxon>
    </lineage>
</organism>
<protein>
    <submittedName>
        <fullName evidence="1">Uncharacterized protein</fullName>
    </submittedName>
</protein>
<dbReference type="Proteomes" id="UP000054776">
    <property type="component" value="Unassembled WGS sequence"/>
</dbReference>
<accession>A0A0V1BHR0</accession>
<name>A0A0V1BHR0_TRISP</name>
<reference evidence="1 2" key="1">
    <citation type="submission" date="2015-01" db="EMBL/GenBank/DDBJ databases">
        <title>Evolution of Trichinella species and genotypes.</title>
        <authorList>
            <person name="Korhonen P.K."/>
            <person name="Edoardo P."/>
            <person name="Giuseppe L.R."/>
            <person name="Gasser R.B."/>
        </authorList>
    </citation>
    <scope>NUCLEOTIDE SEQUENCE [LARGE SCALE GENOMIC DNA]</scope>
    <source>
        <strain evidence="1">ISS3</strain>
    </source>
</reference>
<keyword evidence="2" id="KW-1185">Reference proteome</keyword>
<proteinExistence type="predicted"/>
<evidence type="ECO:0000313" key="2">
    <source>
        <dbReference type="Proteomes" id="UP000054776"/>
    </source>
</evidence>
<evidence type="ECO:0000313" key="1">
    <source>
        <dbReference type="EMBL" id="KRY36538.1"/>
    </source>
</evidence>
<dbReference type="EMBL" id="JYDH01000042">
    <property type="protein sequence ID" value="KRY36538.1"/>
    <property type="molecule type" value="Genomic_DNA"/>
</dbReference>